<sequence length="629" mass="67772">MHKRDKDVKQAFEDSVLGISLPQTSSYVRNGAYLAANPRYRLPSEFNPPTPPVMRDITPPVPNYAQSATPSTRYTDSPFSHVPTPSSASSYSPAVVATFKASPFAGHSSPPRSRPPGASQPSPRPGANRSGLPSVLPQKGIPRKSATAPPTSKDFENDRPSSRAIQRKENPRQPTASSQTKPPLQVPPELAHLNVEPPPRLNKALPPRRPSRDGTPTLTGLNAPSPVVQSDLPRLYTTYHKRTPSQETNNPTSPVGSRFGFSPKGSSKHPSPRIDSAVSPPPAARVFTRGPDPDAASSERPKLARRDSPAVGPAPGPSKSPHFGFFSRKPRSESPKPFEKPKRQPTKGPVAGTGHERYGRFGIRGRSGSTTSSTDFRSPSTDSSTSSFPRIPSQSRKSSITSKDGSDLDDFLRERLTPVVLRGSGSTVSNTTSSSDVAAPSAPTSNTSSFEAYRKPQLLPSSMSNYAGMPSLNRPKNDSRAPPDSGGDDTHAHRSTLAARRSLTRLSQSDGILHARMPSPIDTSRPAKDPSFDNYDPEGQTWPRAYHSVPSEKPSESREGLFLRPQQTDTGAKPSRKWNFFQRAQASPRPKGKEKTTAPQGAPSTANTTVAQSPYRGAAHYAMLDPVEP</sequence>
<organism evidence="1 2">
    <name type="scientific">Vermiconidia calcicola</name>
    <dbReference type="NCBI Taxonomy" id="1690605"/>
    <lineage>
        <taxon>Eukaryota</taxon>
        <taxon>Fungi</taxon>
        <taxon>Dikarya</taxon>
        <taxon>Ascomycota</taxon>
        <taxon>Pezizomycotina</taxon>
        <taxon>Dothideomycetes</taxon>
        <taxon>Dothideomycetidae</taxon>
        <taxon>Mycosphaerellales</taxon>
        <taxon>Extremaceae</taxon>
        <taxon>Vermiconidia</taxon>
    </lineage>
</organism>
<keyword evidence="2" id="KW-1185">Reference proteome</keyword>
<dbReference type="Proteomes" id="UP001281147">
    <property type="component" value="Unassembled WGS sequence"/>
</dbReference>
<feature type="non-terminal residue" evidence="1">
    <location>
        <position position="629"/>
    </location>
</feature>
<reference evidence="1" key="1">
    <citation type="submission" date="2023-07" db="EMBL/GenBank/DDBJ databases">
        <title>Black Yeasts Isolated from many extreme environments.</title>
        <authorList>
            <person name="Coleine C."/>
            <person name="Stajich J.E."/>
            <person name="Selbmann L."/>
        </authorList>
    </citation>
    <scope>NUCLEOTIDE SEQUENCE</scope>
    <source>
        <strain evidence="1">CCFEE 5714</strain>
    </source>
</reference>
<dbReference type="EMBL" id="JAUTXU010000885">
    <property type="protein sequence ID" value="KAK3674991.1"/>
    <property type="molecule type" value="Genomic_DNA"/>
</dbReference>
<protein>
    <submittedName>
        <fullName evidence="1">Uncharacterized protein</fullName>
    </submittedName>
</protein>
<comment type="caution">
    <text evidence="1">The sequence shown here is derived from an EMBL/GenBank/DDBJ whole genome shotgun (WGS) entry which is preliminary data.</text>
</comment>
<evidence type="ECO:0000313" key="1">
    <source>
        <dbReference type="EMBL" id="KAK3674991.1"/>
    </source>
</evidence>
<gene>
    <name evidence="1" type="ORF">LTR37_021561</name>
</gene>
<name>A0ACC3MA41_9PEZI</name>
<evidence type="ECO:0000313" key="2">
    <source>
        <dbReference type="Proteomes" id="UP001281147"/>
    </source>
</evidence>
<proteinExistence type="predicted"/>
<accession>A0ACC3MA41</accession>